<comment type="caution">
    <text evidence="8">The sequence shown here is derived from an EMBL/GenBank/DDBJ whole genome shotgun (WGS) entry which is preliminary data.</text>
</comment>
<dbReference type="Pfam" id="PF01094">
    <property type="entry name" value="ANF_receptor"/>
    <property type="match status" value="1"/>
</dbReference>
<keyword evidence="3" id="KW-1133">Transmembrane helix</keyword>
<feature type="non-terminal residue" evidence="8">
    <location>
        <position position="1"/>
    </location>
</feature>
<dbReference type="Proteomes" id="UP001190700">
    <property type="component" value="Unassembled WGS sequence"/>
</dbReference>
<dbReference type="InterPro" id="IPR028082">
    <property type="entry name" value="Peripla_BP_I"/>
</dbReference>
<comment type="subcellular location">
    <subcellularLocation>
        <location evidence="1">Membrane</location>
        <topology evidence="1">Multi-pass membrane protein</topology>
    </subcellularLocation>
</comment>
<dbReference type="GO" id="GO:0004930">
    <property type="term" value="F:G protein-coupled receptor activity"/>
    <property type="evidence" value="ECO:0007669"/>
    <property type="project" value="InterPro"/>
</dbReference>
<dbReference type="InterPro" id="IPR050726">
    <property type="entry name" value="mGluR"/>
</dbReference>
<name>A0AAE0FCR8_9CHLO</name>
<sequence>ILNHLADRVRHTFDVYNFQDDDWSLVAQVAGISVDLYGDIVWIGNHWETPRDGMNCPIGSTFVQENLGCTINFAILVPYWSPTGDPFWCKVAAMAVLAIFHVNERNDTVVPTASQLDAGNWAAAAGGRFAVTYMLLNSADTDDDGNAGTLAFSEECLHYDARRNGCAALIGAAYSRTSSPVATLGGVYNVPQVSYWSSSEELSSESSYPYFSRVIVQDGHLASGWAHLCSHFNWTTVAQLHVSDVYGAGFANSFIDAARELGITIRTSQSYDFGSEETLANAMDTIKASKALILLVICYNEHLQTIMDLAEERGMIGDNFVWLVTDGVSDGARVLNHTDDPERLARQLFGALRASSVGNSNTQRWQNAEAAYRERIAEILKDNPELSLFLNLEEEEQFTCPDGDDVCSIMGWVYDAVWAAAMAASMMTEADIGVHYWAQDVYENLKANVSFEGNSGTDVRMDEYGDRSAHDLRIYLKNWASDGQEDGFTTAGFFDKNIIDVRSWQCSPLQRAEVHAESLAITPPPAGHGWPSPRRLLAMDGHHLVACWPWMAFTPPPAGHGWRSPRRLLAMDGHHPAACWP</sequence>
<evidence type="ECO:0000256" key="6">
    <source>
        <dbReference type="ARBA" id="ARBA00023180"/>
    </source>
</evidence>
<reference evidence="8 9" key="1">
    <citation type="journal article" date="2015" name="Genome Biol. Evol.">
        <title>Comparative Genomics of a Bacterivorous Green Alga Reveals Evolutionary Causalities and Consequences of Phago-Mixotrophic Mode of Nutrition.</title>
        <authorList>
            <person name="Burns J.A."/>
            <person name="Paasch A."/>
            <person name="Narechania A."/>
            <person name="Kim E."/>
        </authorList>
    </citation>
    <scope>NUCLEOTIDE SEQUENCE [LARGE SCALE GENOMIC DNA]</scope>
    <source>
        <strain evidence="8 9">PLY_AMNH</strain>
    </source>
</reference>
<evidence type="ECO:0000256" key="5">
    <source>
        <dbReference type="ARBA" id="ARBA00023170"/>
    </source>
</evidence>
<keyword evidence="6" id="KW-0325">Glycoprotein</keyword>
<feature type="domain" description="Receptor ligand binding region" evidence="7">
    <location>
        <begin position="132"/>
        <end position="475"/>
    </location>
</feature>
<evidence type="ECO:0000313" key="9">
    <source>
        <dbReference type="Proteomes" id="UP001190700"/>
    </source>
</evidence>
<evidence type="ECO:0000256" key="4">
    <source>
        <dbReference type="ARBA" id="ARBA00023136"/>
    </source>
</evidence>
<dbReference type="EMBL" id="LGRX02020507">
    <property type="protein sequence ID" value="KAK3257437.1"/>
    <property type="molecule type" value="Genomic_DNA"/>
</dbReference>
<dbReference type="PRINTS" id="PR00248">
    <property type="entry name" value="GPCRMGR"/>
</dbReference>
<dbReference type="SUPFAM" id="SSF53822">
    <property type="entry name" value="Periplasmic binding protein-like I"/>
    <property type="match status" value="1"/>
</dbReference>
<keyword evidence="2" id="KW-0812">Transmembrane</keyword>
<protein>
    <recommendedName>
        <fullName evidence="7">Receptor ligand binding region domain-containing protein</fullName>
    </recommendedName>
</protein>
<evidence type="ECO:0000313" key="8">
    <source>
        <dbReference type="EMBL" id="KAK3257437.1"/>
    </source>
</evidence>
<keyword evidence="5" id="KW-0675">Receptor</keyword>
<keyword evidence="4" id="KW-0472">Membrane</keyword>
<evidence type="ECO:0000256" key="3">
    <source>
        <dbReference type="ARBA" id="ARBA00022989"/>
    </source>
</evidence>
<dbReference type="AlphaFoldDB" id="A0AAE0FCR8"/>
<dbReference type="Gene3D" id="3.40.50.2300">
    <property type="match status" value="3"/>
</dbReference>
<dbReference type="GO" id="GO:0016020">
    <property type="term" value="C:membrane"/>
    <property type="evidence" value="ECO:0007669"/>
    <property type="project" value="UniProtKB-SubCell"/>
</dbReference>
<dbReference type="InterPro" id="IPR001828">
    <property type="entry name" value="ANF_lig-bd_rcpt"/>
</dbReference>
<evidence type="ECO:0000259" key="7">
    <source>
        <dbReference type="Pfam" id="PF01094"/>
    </source>
</evidence>
<evidence type="ECO:0000256" key="2">
    <source>
        <dbReference type="ARBA" id="ARBA00022692"/>
    </source>
</evidence>
<accession>A0AAE0FCR8</accession>
<proteinExistence type="predicted"/>
<evidence type="ECO:0000256" key="1">
    <source>
        <dbReference type="ARBA" id="ARBA00004141"/>
    </source>
</evidence>
<organism evidence="8 9">
    <name type="scientific">Cymbomonas tetramitiformis</name>
    <dbReference type="NCBI Taxonomy" id="36881"/>
    <lineage>
        <taxon>Eukaryota</taxon>
        <taxon>Viridiplantae</taxon>
        <taxon>Chlorophyta</taxon>
        <taxon>Pyramimonadophyceae</taxon>
        <taxon>Pyramimonadales</taxon>
        <taxon>Pyramimonadaceae</taxon>
        <taxon>Cymbomonas</taxon>
    </lineage>
</organism>
<gene>
    <name evidence="8" type="ORF">CYMTET_33474</name>
</gene>
<keyword evidence="9" id="KW-1185">Reference proteome</keyword>
<dbReference type="InterPro" id="IPR000337">
    <property type="entry name" value="GPCR_3"/>
</dbReference>
<dbReference type="PANTHER" id="PTHR24060">
    <property type="entry name" value="METABOTROPIC GLUTAMATE RECEPTOR"/>
    <property type="match status" value="1"/>
</dbReference>